<comment type="subcellular location">
    <subcellularLocation>
        <location evidence="1">Endoplasmic reticulum membrane</location>
        <topology evidence="1">Multi-pass membrane protein</topology>
    </subcellularLocation>
</comment>
<keyword evidence="16 20" id="KW-0753">Steroid metabolism</keyword>
<feature type="transmembrane region" description="Helical" evidence="20">
    <location>
        <begin position="111"/>
        <end position="129"/>
    </location>
</feature>
<dbReference type="Gene3D" id="1.20.120.1630">
    <property type="match status" value="1"/>
</dbReference>
<comment type="similarity">
    <text evidence="2 20">Belongs to the ERG4/ERG24 family.</text>
</comment>
<gene>
    <name evidence="22" type="ORF">BKA55DRAFT_596762</name>
</gene>
<keyword evidence="23" id="KW-1185">Reference proteome</keyword>
<evidence type="ECO:0000256" key="19">
    <source>
        <dbReference type="ARBA" id="ARBA00042688"/>
    </source>
</evidence>
<keyword evidence="10 20" id="KW-1133">Transmembrane helix</keyword>
<feature type="transmembrane region" description="Helical" evidence="20">
    <location>
        <begin position="149"/>
        <end position="170"/>
    </location>
</feature>
<keyword evidence="15 20" id="KW-1207">Sterol metabolism</keyword>
<evidence type="ECO:0000313" key="22">
    <source>
        <dbReference type="EMBL" id="KAH7240154.1"/>
    </source>
</evidence>
<keyword evidence="3 20" id="KW-0444">Lipid biosynthesis</keyword>
<keyword evidence="7" id="KW-0256">Endoplasmic reticulum</keyword>
<keyword evidence="11 20" id="KW-0560">Oxidoreductase</keyword>
<evidence type="ECO:0000256" key="18">
    <source>
        <dbReference type="ARBA" id="ARBA00039984"/>
    </source>
</evidence>
<evidence type="ECO:0000256" key="21">
    <source>
        <dbReference type="SAM" id="MobiDB-lite"/>
    </source>
</evidence>
<reference evidence="22" key="1">
    <citation type="journal article" date="2021" name="Nat. Commun.">
        <title>Genetic determinants of endophytism in the Arabidopsis root mycobiome.</title>
        <authorList>
            <person name="Mesny F."/>
            <person name="Miyauchi S."/>
            <person name="Thiergart T."/>
            <person name="Pickel B."/>
            <person name="Atanasova L."/>
            <person name="Karlsson M."/>
            <person name="Huettel B."/>
            <person name="Barry K.W."/>
            <person name="Haridas S."/>
            <person name="Chen C."/>
            <person name="Bauer D."/>
            <person name="Andreopoulos W."/>
            <person name="Pangilinan J."/>
            <person name="LaButti K."/>
            <person name="Riley R."/>
            <person name="Lipzen A."/>
            <person name="Clum A."/>
            <person name="Drula E."/>
            <person name="Henrissat B."/>
            <person name="Kohler A."/>
            <person name="Grigoriev I.V."/>
            <person name="Martin F.M."/>
            <person name="Hacquard S."/>
        </authorList>
    </citation>
    <scope>NUCLEOTIDE SEQUENCE</scope>
    <source>
        <strain evidence="22">MPI-CAGE-AT-0023</strain>
    </source>
</reference>
<dbReference type="InterPro" id="IPR001171">
    <property type="entry name" value="ERG24_DHCR-like"/>
</dbReference>
<feature type="transmembrane region" description="Helical" evidence="20">
    <location>
        <begin position="56"/>
        <end position="78"/>
    </location>
</feature>
<protein>
    <recommendedName>
        <fullName evidence="18">7-dehydrocholesterol reductase</fullName>
        <ecNumber evidence="17">1.3.1.21</ecNumber>
    </recommendedName>
    <alternativeName>
        <fullName evidence="19">Sterol Delta(7)-reductase</fullName>
    </alternativeName>
</protein>
<dbReference type="PANTHER" id="PTHR21257:SF38">
    <property type="entry name" value="7-DEHYDROCHOLESTEROL REDUCTASE"/>
    <property type="match status" value="1"/>
</dbReference>
<feature type="transmembrane region" description="Helical" evidence="20">
    <location>
        <begin position="926"/>
        <end position="944"/>
    </location>
</feature>
<evidence type="ECO:0000256" key="7">
    <source>
        <dbReference type="ARBA" id="ARBA00022824"/>
    </source>
</evidence>
<evidence type="ECO:0000313" key="23">
    <source>
        <dbReference type="Proteomes" id="UP000720189"/>
    </source>
</evidence>
<dbReference type="Pfam" id="PF01222">
    <property type="entry name" value="ERG4_ERG24"/>
    <property type="match status" value="1"/>
</dbReference>
<dbReference type="Proteomes" id="UP000720189">
    <property type="component" value="Unassembled WGS sequence"/>
</dbReference>
<dbReference type="RefSeq" id="XP_046045948.1">
    <property type="nucleotide sequence ID" value="XM_046195990.1"/>
</dbReference>
<dbReference type="GO" id="GO:0047598">
    <property type="term" value="F:7-dehydrocholesterol reductase activity"/>
    <property type="evidence" value="ECO:0007669"/>
    <property type="project" value="UniProtKB-EC"/>
</dbReference>
<dbReference type="SUPFAM" id="SSF50494">
    <property type="entry name" value="Trypsin-like serine proteases"/>
    <property type="match status" value="1"/>
</dbReference>
<keyword evidence="5 20" id="KW-0812">Transmembrane</keyword>
<evidence type="ECO:0000256" key="13">
    <source>
        <dbReference type="ARBA" id="ARBA00023098"/>
    </source>
</evidence>
<comment type="caution">
    <text evidence="22">The sequence shown here is derived from an EMBL/GenBank/DDBJ whole genome shotgun (WGS) entry which is preliminary data.</text>
</comment>
<sequence>MARNAEGLPRAGSTTTITTQRKQRPIEAKALTTEVKMLAGADIWGRAAFGRSWLRSLVGASPLFLAPMASISIFITLAEYEGSLSLFADAVKEHGFWTICAQHGPHLTTKGVAAVIFWVGIQALLYCLLPGERHQGQLTPAGYLLNYKINGLSAWIVTHLLYGILSWLGILDPGFIPRNWSSLIGAMNLAGFVISALALVKAYVMPTHPEDRKFSGSFLYDFFMGVELNPRLGENFDLKLFSNGRAGMMVWTLIDFSNMAYQYQNQGYVEPSLILVTALQTLYVVDFFINESWYLRTIDVKFDHYGFYLSWGCFCFLPTTYTIQGQYLGRYPSSASTPYLAFFFTLGVAGYILFRSVNHQKEIVRRTGGKCTIWGKPADCIVASFRTSDGRQHRSLLLCSGWWGWSRHANYLGDLILSFSTCALPMVNIGVWGWGPSDLEEFKAKNQALEKKLMELDGRKWFYAHTYYTEEKFWDLYDQSRYQRLRERYFTTTLPTVYDKVKKRDQDADERGDKGWALGTLMNRWPIGGIYGMILAFYSGDINLHRRARWRHNSVILKYVLTNGTGKLLPDSNAEMQINILADGEVHEDDTRAFVKMVERSFQYLTTLNFTDNPFQQFTIPQDWRAWEVAWLYRLPAIITHASYPARLIESGCMIDNVANCHEACGSEEHMFSNPETLWNCLTLATVAIMATNRGPDTISNETLEKVDKRFNTGPLDEFWRLGALLSYVKCALQSCSDSKFGGCPPELWTFQCQMITSKNIKDLGRIMSTEYCDKADPGIDYDIAGPGIIVAYLIQFTIVLFFALCYKVTKTWIRNFTLISLLPFQGPSGAVETAFHWQKAVSRSSFGVAVASTLVDLQEAQAVFLGTISTAAIITFSSSSGTGLGNISSLLSWLTNNLTVRGMVSAGMYPLLFVQLILQKTHNRWWYTLVLVFINWVLVLLIARPQTVDEPTLLEHFSESSGLERCGNQPGPRTFCQTFNKPAEGDSSSNTGEELGHLDRDAENFFKFHSRIQAPMHVIMAFLILDWLVAMIRMHLFQRGDWLSHKAHALMDSVPARLKSFYTRRYFVLFTEAIWISMEVLTIVMGAIGVHEFASFMHLLSGGESGNESKVALSKWGFGQLVAVCVWVPVILKFACLMVDGALPGWRKRLGQFIEITQREETDPDGNDVVMETLLPSRPTKRGQTDEGEGHTLTARRTYARWSLRDVPRTPATDVLPIGPEADGIETSFDDDSRRLVKPADIQPGGKYYSIVKLQIRFENQDSGDARRAQGTGWLIMPNLIVTAAHCVYDHTYNFGKAVQISSFVGYNGKNAIDQPGVQFRRGTKVVIPKDWMISDTNRASDVAFIKVEDFDNIVPIRQQPTPSIVTKMLLSVVGYPCDKSLGDERGAQMYEMTKPTDCDLSKSAFNMLEHTVSFAGGKFGNYFSAMSGVMYALDRASPGSEDVNYIRTIGRPEGSMAEETLSDSEAFWITFKNVASVGQRIDNSVLRAGSPFLGQMGNPIAAVAGTALGVMSKLGSDASTDIESVHVSYRQCTARAILAEAAIQTVLMMDAQQANKFTMFDKMQAQYIKTRDFIPKVAKLITPGIVESALRISVKAQAAGEEISTLYPKLPPMNSSLSDGDKRFIEAFVRYSEQGDAHEMSEFLGDIVKAAASAGSPNFGGITRAIGEPEVSVTDMSIHVEILCHRAIIGDAALQGLMAIPPTLMVQDDLFHHLVGTVKKIARTVIGVAPVVTKGVMENIKQDE</sequence>
<evidence type="ECO:0000256" key="12">
    <source>
        <dbReference type="ARBA" id="ARBA00023011"/>
    </source>
</evidence>
<feature type="transmembrane region" description="Helical" evidence="20">
    <location>
        <begin position="305"/>
        <end position="323"/>
    </location>
</feature>
<evidence type="ECO:0000256" key="1">
    <source>
        <dbReference type="ARBA" id="ARBA00004477"/>
    </source>
</evidence>
<dbReference type="PROSITE" id="PS01017">
    <property type="entry name" value="STEROL_REDUCT_1"/>
    <property type="match status" value="1"/>
</dbReference>
<feature type="transmembrane region" description="Helical" evidence="20">
    <location>
        <begin position="784"/>
        <end position="807"/>
    </location>
</feature>
<dbReference type="GO" id="GO:0005789">
    <property type="term" value="C:endoplasmic reticulum membrane"/>
    <property type="evidence" value="ECO:0007669"/>
    <property type="project" value="UniProtKB-SubCell"/>
</dbReference>
<dbReference type="Gene3D" id="2.40.10.10">
    <property type="entry name" value="Trypsin-like serine proteases"/>
    <property type="match status" value="2"/>
</dbReference>
<evidence type="ECO:0000256" key="10">
    <source>
        <dbReference type="ARBA" id="ARBA00022989"/>
    </source>
</evidence>
<evidence type="ECO:0000256" key="9">
    <source>
        <dbReference type="ARBA" id="ARBA00022955"/>
    </source>
</evidence>
<feature type="transmembrane region" description="Helical" evidence="20">
    <location>
        <begin position="1067"/>
        <end position="1091"/>
    </location>
</feature>
<keyword evidence="9 20" id="KW-0752">Steroid biosynthesis</keyword>
<dbReference type="PANTHER" id="PTHR21257">
    <property type="entry name" value="DELTA(14)-STEROL REDUCTASE"/>
    <property type="match status" value="1"/>
</dbReference>
<dbReference type="GeneID" id="70225944"/>
<evidence type="ECO:0000256" key="11">
    <source>
        <dbReference type="ARBA" id="ARBA00023002"/>
    </source>
</evidence>
<keyword evidence="6" id="KW-0152">Cholesterol biosynthesis</keyword>
<dbReference type="InterPro" id="IPR009003">
    <property type="entry name" value="Peptidase_S1_PA"/>
</dbReference>
<feature type="transmembrane region" description="Helical" evidence="20">
    <location>
        <begin position="899"/>
        <end position="919"/>
    </location>
</feature>
<dbReference type="GO" id="GO:0016132">
    <property type="term" value="P:brassinosteroid biosynthetic process"/>
    <property type="evidence" value="ECO:0007669"/>
    <property type="project" value="TreeGrafter"/>
</dbReference>
<evidence type="ECO:0000256" key="5">
    <source>
        <dbReference type="ARBA" id="ARBA00022692"/>
    </source>
</evidence>
<feature type="transmembrane region" description="Helical" evidence="20">
    <location>
        <begin position="863"/>
        <end position="879"/>
    </location>
</feature>
<keyword evidence="14 20" id="KW-0472">Membrane</keyword>
<keyword evidence="8" id="KW-0521">NADP</keyword>
<organism evidence="22 23">
    <name type="scientific">Fusarium redolens</name>
    <dbReference type="NCBI Taxonomy" id="48865"/>
    <lineage>
        <taxon>Eukaryota</taxon>
        <taxon>Fungi</taxon>
        <taxon>Dikarya</taxon>
        <taxon>Ascomycota</taxon>
        <taxon>Pezizomycotina</taxon>
        <taxon>Sordariomycetes</taxon>
        <taxon>Hypocreomycetidae</taxon>
        <taxon>Hypocreales</taxon>
        <taxon>Nectriaceae</taxon>
        <taxon>Fusarium</taxon>
        <taxon>Fusarium redolens species complex</taxon>
    </lineage>
</organism>
<feature type="transmembrane region" description="Helical" evidence="20">
    <location>
        <begin position="1015"/>
        <end position="1037"/>
    </location>
</feature>
<dbReference type="GO" id="GO:0006695">
    <property type="term" value="P:cholesterol biosynthetic process"/>
    <property type="evidence" value="ECO:0007669"/>
    <property type="project" value="UniProtKB-KW"/>
</dbReference>
<evidence type="ECO:0000256" key="17">
    <source>
        <dbReference type="ARBA" id="ARBA00038851"/>
    </source>
</evidence>
<feature type="transmembrane region" description="Helical" evidence="20">
    <location>
        <begin position="335"/>
        <end position="354"/>
    </location>
</feature>
<comment type="caution">
    <text evidence="20">Lacks conserved residue(s) required for the propagation of feature annotation.</text>
</comment>
<evidence type="ECO:0000256" key="6">
    <source>
        <dbReference type="ARBA" id="ARBA00022778"/>
    </source>
</evidence>
<dbReference type="Pfam" id="PF13365">
    <property type="entry name" value="Trypsin_2"/>
    <property type="match status" value="1"/>
</dbReference>
<evidence type="ECO:0000256" key="20">
    <source>
        <dbReference type="RuleBase" id="RU369120"/>
    </source>
</evidence>
<dbReference type="EMBL" id="JAGMUX010000014">
    <property type="protein sequence ID" value="KAH7240154.1"/>
    <property type="molecule type" value="Genomic_DNA"/>
</dbReference>
<proteinExistence type="inferred from homology"/>
<dbReference type="OrthoDB" id="5326588at2759"/>
<dbReference type="InterPro" id="IPR018083">
    <property type="entry name" value="Sterol_reductase_CS"/>
</dbReference>
<keyword evidence="12 20" id="KW-0756">Sterol biosynthesis</keyword>
<feature type="transmembrane region" description="Helical" evidence="20">
    <location>
        <begin position="182"/>
        <end position="204"/>
    </location>
</feature>
<keyword evidence="13 20" id="KW-0443">Lipid metabolism</keyword>
<feature type="region of interest" description="Disordered" evidence="21">
    <location>
        <begin position="1"/>
        <end position="23"/>
    </location>
</feature>
<name>A0A9P9GII4_FUSRE</name>
<evidence type="ECO:0000256" key="15">
    <source>
        <dbReference type="ARBA" id="ARBA00023166"/>
    </source>
</evidence>
<accession>A0A9P9GII4</accession>
<evidence type="ECO:0000256" key="4">
    <source>
        <dbReference type="ARBA" id="ARBA00022548"/>
    </source>
</evidence>
<keyword evidence="4" id="KW-0153">Cholesterol metabolism</keyword>
<evidence type="ECO:0000256" key="3">
    <source>
        <dbReference type="ARBA" id="ARBA00022516"/>
    </source>
</evidence>
<dbReference type="InterPro" id="IPR043504">
    <property type="entry name" value="Peptidase_S1_PA_chymotrypsin"/>
</dbReference>
<evidence type="ECO:0000256" key="2">
    <source>
        <dbReference type="ARBA" id="ARBA00005402"/>
    </source>
</evidence>
<evidence type="ECO:0000256" key="8">
    <source>
        <dbReference type="ARBA" id="ARBA00022857"/>
    </source>
</evidence>
<evidence type="ECO:0000256" key="16">
    <source>
        <dbReference type="ARBA" id="ARBA00023221"/>
    </source>
</evidence>
<evidence type="ECO:0000256" key="14">
    <source>
        <dbReference type="ARBA" id="ARBA00023136"/>
    </source>
</evidence>
<dbReference type="EC" id="1.3.1.21" evidence="17"/>